<dbReference type="InterPro" id="IPR011629">
    <property type="entry name" value="CobW-like_C"/>
</dbReference>
<dbReference type="InterPro" id="IPR027417">
    <property type="entry name" value="P-loop_NTPase"/>
</dbReference>
<reference evidence="8 9" key="1">
    <citation type="submission" date="2022-07" db="EMBL/GenBank/DDBJ databases">
        <title>Methylomonas rivi sp. nov., Methylomonas rosea sp. nov., Methylomonas aureus sp. nov. and Methylomonas subterranea sp. nov., four novel methanotrophs isolated from a freshwater creek and the deep terrestrial subsurface.</title>
        <authorList>
            <person name="Abin C."/>
            <person name="Sankaranarayanan K."/>
            <person name="Garner C."/>
            <person name="Sindelar R."/>
            <person name="Kotary K."/>
            <person name="Garner R."/>
            <person name="Barclay S."/>
            <person name="Lawson P."/>
            <person name="Krumholz L."/>
        </authorList>
    </citation>
    <scope>NUCLEOTIDE SEQUENCE [LARGE SCALE GENOMIC DNA]</scope>
    <source>
        <strain evidence="8 9">SURF-2</strain>
    </source>
</reference>
<dbReference type="SMART" id="SM00833">
    <property type="entry name" value="CobW_C"/>
    <property type="match status" value="1"/>
</dbReference>
<dbReference type="Proteomes" id="UP001524499">
    <property type="component" value="Unassembled WGS sequence"/>
</dbReference>
<evidence type="ECO:0000259" key="7">
    <source>
        <dbReference type="SMART" id="SM00833"/>
    </source>
</evidence>
<evidence type="ECO:0000256" key="6">
    <source>
        <dbReference type="ARBA" id="ARBA00049117"/>
    </source>
</evidence>
<organism evidence="8 9">
    <name type="scientific">Methylomonas subterranea</name>
    <dbReference type="NCBI Taxonomy" id="2952225"/>
    <lineage>
        <taxon>Bacteria</taxon>
        <taxon>Pseudomonadati</taxon>
        <taxon>Pseudomonadota</taxon>
        <taxon>Gammaproteobacteria</taxon>
        <taxon>Methylococcales</taxon>
        <taxon>Methylococcaceae</taxon>
        <taxon>Methylomonas</taxon>
    </lineage>
</organism>
<comment type="caution">
    <text evidence="8">The sequence shown here is derived from an EMBL/GenBank/DDBJ whole genome shotgun (WGS) entry which is preliminary data.</text>
</comment>
<comment type="similarity">
    <text evidence="4">Belongs to the SIMIBI class G3E GTPase family. ZNG1 subfamily.</text>
</comment>
<proteinExistence type="inferred from homology"/>
<dbReference type="InterPro" id="IPR036627">
    <property type="entry name" value="CobW-likC_sf"/>
</dbReference>
<comment type="function">
    <text evidence="5">Zinc chaperone that directly transfers zinc cofactor to target proteins, thereby activating them. Zinc is transferred from the CXCC motif in the GTPase domain to the zinc binding site in target proteins in a process requiring GTP hydrolysis.</text>
</comment>
<dbReference type="InterPro" id="IPR003495">
    <property type="entry name" value="CobW/HypB/UreG_nucleotide-bd"/>
</dbReference>
<dbReference type="Gene3D" id="3.30.1220.10">
    <property type="entry name" value="CobW-like, C-terminal domain"/>
    <property type="match status" value="1"/>
</dbReference>
<keyword evidence="1" id="KW-0547">Nucleotide-binding</keyword>
<evidence type="ECO:0000313" key="8">
    <source>
        <dbReference type="EMBL" id="MCQ8104873.1"/>
    </source>
</evidence>
<keyword evidence="9" id="KW-1185">Reference proteome</keyword>
<dbReference type="PANTHER" id="PTHR13748">
    <property type="entry name" value="COBW-RELATED"/>
    <property type="match status" value="1"/>
</dbReference>
<sequence length="327" mass="35230">MTSDKIPVIVITGFLGSGKTTLLNRLLADPIETAVIINEFGDIPVDPALLGRQELPLTTLAGGCLCCQIKGALAPTLRNLWMAWRQAPKPPFRRMLIETSGVASPEPILDTLLRDKWLSSRYNLAEIVTTLAIPSALAQLDRFAEAKAQVAWADTLLLTHADLADTAQRTALTARLDALAPATPRFENLAAYLNASKNPPALRRLPGPAGPPRHGFSSLSLQLSKPMSQPQLLSLLRELLTGWPSDLLRIKGVVRLTDEACPMVIQAAGRHLYPPTALAGKVADDVGGRLVFIASADPAPLAEHIQRLFGDSIDKNALRVHIDSQAP</sequence>
<accession>A0ABT1THD9</accession>
<dbReference type="Pfam" id="PF07683">
    <property type="entry name" value="CobW_C"/>
    <property type="match status" value="1"/>
</dbReference>
<protein>
    <submittedName>
        <fullName evidence="8">GTP-binding protein</fullName>
    </submittedName>
</protein>
<feature type="domain" description="CobW C-terminal" evidence="7">
    <location>
        <begin position="216"/>
        <end position="309"/>
    </location>
</feature>
<evidence type="ECO:0000313" key="9">
    <source>
        <dbReference type="Proteomes" id="UP001524499"/>
    </source>
</evidence>
<comment type="catalytic activity">
    <reaction evidence="6">
        <text>GTP + H2O = GDP + phosphate + H(+)</text>
        <dbReference type="Rhea" id="RHEA:19669"/>
        <dbReference type="ChEBI" id="CHEBI:15377"/>
        <dbReference type="ChEBI" id="CHEBI:15378"/>
        <dbReference type="ChEBI" id="CHEBI:37565"/>
        <dbReference type="ChEBI" id="CHEBI:43474"/>
        <dbReference type="ChEBI" id="CHEBI:58189"/>
    </reaction>
    <physiologicalReaction direction="left-to-right" evidence="6">
        <dbReference type="Rhea" id="RHEA:19670"/>
    </physiologicalReaction>
</comment>
<evidence type="ECO:0000256" key="3">
    <source>
        <dbReference type="ARBA" id="ARBA00023186"/>
    </source>
</evidence>
<keyword evidence="2" id="KW-0378">Hydrolase</keyword>
<dbReference type="RefSeq" id="WP_256602693.1">
    <property type="nucleotide sequence ID" value="NZ_JANIBJ010000021.1"/>
</dbReference>
<dbReference type="SUPFAM" id="SSF90002">
    <property type="entry name" value="Hypothetical protein YjiA, C-terminal domain"/>
    <property type="match status" value="1"/>
</dbReference>
<dbReference type="PANTHER" id="PTHR13748:SF62">
    <property type="entry name" value="COBW DOMAIN-CONTAINING PROTEIN"/>
    <property type="match status" value="1"/>
</dbReference>
<gene>
    <name evidence="8" type="ORF">NP590_12220</name>
</gene>
<dbReference type="EMBL" id="JANIBJ010000021">
    <property type="protein sequence ID" value="MCQ8104873.1"/>
    <property type="molecule type" value="Genomic_DNA"/>
</dbReference>
<dbReference type="Pfam" id="PF02492">
    <property type="entry name" value="cobW"/>
    <property type="match status" value="1"/>
</dbReference>
<evidence type="ECO:0000256" key="4">
    <source>
        <dbReference type="ARBA" id="ARBA00034320"/>
    </source>
</evidence>
<evidence type="ECO:0000256" key="5">
    <source>
        <dbReference type="ARBA" id="ARBA00045658"/>
    </source>
</evidence>
<dbReference type="Gene3D" id="3.40.50.300">
    <property type="entry name" value="P-loop containing nucleotide triphosphate hydrolases"/>
    <property type="match status" value="1"/>
</dbReference>
<dbReference type="SUPFAM" id="SSF52540">
    <property type="entry name" value="P-loop containing nucleoside triphosphate hydrolases"/>
    <property type="match status" value="1"/>
</dbReference>
<evidence type="ECO:0000256" key="1">
    <source>
        <dbReference type="ARBA" id="ARBA00022741"/>
    </source>
</evidence>
<dbReference type="CDD" id="cd03112">
    <property type="entry name" value="CobW-like"/>
    <property type="match status" value="1"/>
</dbReference>
<dbReference type="InterPro" id="IPR051316">
    <property type="entry name" value="Zinc-reg_GTPase_activator"/>
</dbReference>
<name>A0ABT1THD9_9GAMM</name>
<evidence type="ECO:0000256" key="2">
    <source>
        <dbReference type="ARBA" id="ARBA00022801"/>
    </source>
</evidence>
<keyword evidence="3" id="KW-0143">Chaperone</keyword>